<comment type="caution">
    <text evidence="2">The sequence shown here is derived from an EMBL/GenBank/DDBJ whole genome shotgun (WGS) entry which is preliminary data.</text>
</comment>
<keyword evidence="3" id="KW-1185">Reference proteome</keyword>
<feature type="chain" id="PRO_5020417746" evidence="1">
    <location>
        <begin position="18"/>
        <end position="675"/>
    </location>
</feature>
<gene>
    <name evidence="2" type="ORF">EQG61_12250</name>
</gene>
<feature type="signal peptide" evidence="1">
    <location>
        <begin position="1"/>
        <end position="17"/>
    </location>
</feature>
<organism evidence="2 3">
    <name type="scientific">Flavobacterium stagni</name>
    <dbReference type="NCBI Taxonomy" id="2506421"/>
    <lineage>
        <taxon>Bacteria</taxon>
        <taxon>Pseudomonadati</taxon>
        <taxon>Bacteroidota</taxon>
        <taxon>Flavobacteriia</taxon>
        <taxon>Flavobacteriales</taxon>
        <taxon>Flavobacteriaceae</taxon>
        <taxon>Flavobacterium</taxon>
    </lineage>
</organism>
<dbReference type="RefSeq" id="WP_129462238.1">
    <property type="nucleotide sequence ID" value="NZ_SBKN01000008.1"/>
</dbReference>
<evidence type="ECO:0000313" key="3">
    <source>
        <dbReference type="Proteomes" id="UP000289857"/>
    </source>
</evidence>
<dbReference type="Gene3D" id="2.60.120.560">
    <property type="entry name" value="Exo-inulinase, domain 1"/>
    <property type="match status" value="1"/>
</dbReference>
<evidence type="ECO:0000313" key="2">
    <source>
        <dbReference type="EMBL" id="RXR21488.1"/>
    </source>
</evidence>
<proteinExistence type="predicted"/>
<accession>A0A4Q1K6B3</accession>
<dbReference type="EMBL" id="SBKN01000008">
    <property type="protein sequence ID" value="RXR21488.1"/>
    <property type="molecule type" value="Genomic_DNA"/>
</dbReference>
<sequence>MKKIALFIFFTFSSLQAQLIDSTIVRDFKQKGTWPEFSEKDKSSQLTPKGLELDVDNKLAYVFYQSWEFFEDQMVTMETSFTPVKFNEKSNAGLIFGFRSWVNYNFFMISPDGEVLIKSITNYVHTIWYKKKSEWVNKDKAKNVLRIDWKEHDICFYVNDHEILKAPRKLFRLHQNNFGYIVENNMEILADYMKSTFKVKKRNEVVTSAKIKLSPMDEGINSTANENGIGISLDKSHMYINRHQHIDNLGGKWDTDIWESQKNAKGNWTKPRQVPGPINDKYHNYLLTLMPTGNKMYVGNHYEKSEFGEGKGVSFTYLTEKGWQLPKPVIIEEFENLKSEFNAFVSHDEQFIILAIEKKDSYGLTDLYVCFRKRMGNYSKPKNLGKIINSNLSETVPYLAYDNKTLYFGSDGHSGYGSIDIYMAKRLDDSWENWSTPVNLGNGINSNKWDAYFNVTPKGDQGWMARQLDEKDIDFFQFNLPEEIRPEPVVVLNGRVNCVQKEWENNATITSVDLLQNKPIHQFITPFDSGNFTAIFNYGSKYLVRATQTGGYGLPVVLDYSSPAGYAEMRQELKIEPLRVNHSIHLPLIQFSKGTKNWEANTSLELDYWVELLTSNRDWNLFEIKVGGKSEEATLAQEQLDKLVHYLTDKGVDAARLTTKIDPTQTEGFWITRIK</sequence>
<dbReference type="Proteomes" id="UP000289857">
    <property type="component" value="Unassembled WGS sequence"/>
</dbReference>
<dbReference type="AlphaFoldDB" id="A0A4Q1K6B3"/>
<name>A0A4Q1K6B3_9FLAO</name>
<keyword evidence="1" id="KW-0732">Signal</keyword>
<reference evidence="3" key="1">
    <citation type="submission" date="2019-01" db="EMBL/GenBank/DDBJ databases">
        <title>Cytophagaceae bacterium strain CAR-16.</title>
        <authorList>
            <person name="Chen W.-M."/>
        </authorList>
    </citation>
    <scope>NUCLEOTIDE SEQUENCE [LARGE SCALE GENOMIC DNA]</scope>
    <source>
        <strain evidence="3">WWJ-16</strain>
    </source>
</reference>
<dbReference type="OrthoDB" id="9809364at2"/>
<protein>
    <submittedName>
        <fullName evidence="2">Uncharacterized protein</fullName>
    </submittedName>
</protein>
<evidence type="ECO:0000256" key="1">
    <source>
        <dbReference type="SAM" id="SignalP"/>
    </source>
</evidence>